<feature type="non-terminal residue" evidence="1">
    <location>
        <position position="218"/>
    </location>
</feature>
<name>A0A699RSE3_TANCI</name>
<proteinExistence type="predicted"/>
<protein>
    <submittedName>
        <fullName evidence="1">Uncharacterized protein</fullName>
    </submittedName>
</protein>
<comment type="caution">
    <text evidence="1">The sequence shown here is derived from an EMBL/GenBank/DDBJ whole genome shotgun (WGS) entry which is preliminary data.</text>
</comment>
<reference evidence="1" key="1">
    <citation type="journal article" date="2019" name="Sci. Rep.">
        <title>Draft genome of Tanacetum cinerariifolium, the natural source of mosquito coil.</title>
        <authorList>
            <person name="Yamashiro T."/>
            <person name="Shiraishi A."/>
            <person name="Satake H."/>
            <person name="Nakayama K."/>
        </authorList>
    </citation>
    <scope>NUCLEOTIDE SEQUENCE</scope>
</reference>
<organism evidence="1">
    <name type="scientific">Tanacetum cinerariifolium</name>
    <name type="common">Dalmatian daisy</name>
    <name type="synonym">Chrysanthemum cinerariifolium</name>
    <dbReference type="NCBI Taxonomy" id="118510"/>
    <lineage>
        <taxon>Eukaryota</taxon>
        <taxon>Viridiplantae</taxon>
        <taxon>Streptophyta</taxon>
        <taxon>Embryophyta</taxon>
        <taxon>Tracheophyta</taxon>
        <taxon>Spermatophyta</taxon>
        <taxon>Magnoliopsida</taxon>
        <taxon>eudicotyledons</taxon>
        <taxon>Gunneridae</taxon>
        <taxon>Pentapetalae</taxon>
        <taxon>asterids</taxon>
        <taxon>campanulids</taxon>
        <taxon>Asterales</taxon>
        <taxon>Asteraceae</taxon>
        <taxon>Asteroideae</taxon>
        <taxon>Anthemideae</taxon>
        <taxon>Anthemidinae</taxon>
        <taxon>Tanacetum</taxon>
    </lineage>
</organism>
<evidence type="ECO:0000313" key="1">
    <source>
        <dbReference type="EMBL" id="GFC87927.1"/>
    </source>
</evidence>
<sequence length="218" mass="23398">MGKDGRGLVDVAVHNPFVKANYVSAINALHFVDFPLLAQLESRKDASIADILDLHLEGPAAETSEASQLQPSPEQLMLPIHRLEDQVVIGETSLSFSLFVAHARVQRIRGDVAARHLSLADVMVSLIEPLSVKNLTGEASTSGVTTTATTTALSTTFIQASTVLIVPVTDPEVSDVGTSTKVSSPPPIVFGNERWRLRQSMVHPTKSSICCCNSIFVL</sequence>
<accession>A0A699RSE3</accession>
<dbReference type="EMBL" id="BKCJ011112870">
    <property type="protein sequence ID" value="GFC87927.1"/>
    <property type="molecule type" value="Genomic_DNA"/>
</dbReference>
<dbReference type="AlphaFoldDB" id="A0A699RSE3"/>
<gene>
    <name evidence="1" type="ORF">Tci_859897</name>
</gene>